<evidence type="ECO:0000313" key="2">
    <source>
        <dbReference type="EMBL" id="KAL0129928.1"/>
    </source>
</evidence>
<proteinExistence type="predicted"/>
<evidence type="ECO:0000256" key="1">
    <source>
        <dbReference type="SAM" id="Phobius"/>
    </source>
</evidence>
<name>A0AAW2GRV2_9HYME</name>
<sequence>MLIRFTIISYLSRFHCRHIYHYSFPLFLFDIAVSVSLLVSTPSNIFSNSDCPSVQIRKLDSVSRALFIFSARLFKW</sequence>
<keyword evidence="1" id="KW-0812">Transmembrane</keyword>
<dbReference type="Proteomes" id="UP001430953">
    <property type="component" value="Unassembled WGS sequence"/>
</dbReference>
<feature type="transmembrane region" description="Helical" evidence="1">
    <location>
        <begin position="20"/>
        <end position="39"/>
    </location>
</feature>
<dbReference type="EMBL" id="JADYXP020000002">
    <property type="protein sequence ID" value="KAL0129928.1"/>
    <property type="molecule type" value="Genomic_DNA"/>
</dbReference>
<accession>A0AAW2GRV2</accession>
<organism evidence="2 3">
    <name type="scientific">Cardiocondyla obscurior</name>
    <dbReference type="NCBI Taxonomy" id="286306"/>
    <lineage>
        <taxon>Eukaryota</taxon>
        <taxon>Metazoa</taxon>
        <taxon>Ecdysozoa</taxon>
        <taxon>Arthropoda</taxon>
        <taxon>Hexapoda</taxon>
        <taxon>Insecta</taxon>
        <taxon>Pterygota</taxon>
        <taxon>Neoptera</taxon>
        <taxon>Endopterygota</taxon>
        <taxon>Hymenoptera</taxon>
        <taxon>Apocrita</taxon>
        <taxon>Aculeata</taxon>
        <taxon>Formicoidea</taxon>
        <taxon>Formicidae</taxon>
        <taxon>Myrmicinae</taxon>
        <taxon>Cardiocondyla</taxon>
    </lineage>
</organism>
<keyword evidence="1" id="KW-1133">Transmembrane helix</keyword>
<protein>
    <submittedName>
        <fullName evidence="2">Uncharacterized protein</fullName>
    </submittedName>
</protein>
<evidence type="ECO:0000313" key="3">
    <source>
        <dbReference type="Proteomes" id="UP001430953"/>
    </source>
</evidence>
<keyword evidence="3" id="KW-1185">Reference proteome</keyword>
<reference evidence="2 3" key="1">
    <citation type="submission" date="2023-03" db="EMBL/GenBank/DDBJ databases">
        <title>High recombination rates correlate with genetic variation in Cardiocondyla obscurior ants.</title>
        <authorList>
            <person name="Errbii M."/>
        </authorList>
    </citation>
    <scope>NUCLEOTIDE SEQUENCE [LARGE SCALE GENOMIC DNA]</scope>
    <source>
        <strain evidence="2">Alpha-2009</strain>
        <tissue evidence="2">Whole body</tissue>
    </source>
</reference>
<comment type="caution">
    <text evidence="2">The sequence shown here is derived from an EMBL/GenBank/DDBJ whole genome shotgun (WGS) entry which is preliminary data.</text>
</comment>
<dbReference type="AlphaFoldDB" id="A0AAW2GRV2"/>
<gene>
    <name evidence="2" type="ORF">PUN28_001885</name>
</gene>
<keyword evidence="1" id="KW-0472">Membrane</keyword>